<dbReference type="PANTHER" id="PTHR39166:SF1">
    <property type="entry name" value="BLL1166 PROTEIN"/>
    <property type="match status" value="1"/>
</dbReference>
<dbReference type="AlphaFoldDB" id="A0A1G2H2M5"/>
<evidence type="ECO:0000313" key="2">
    <source>
        <dbReference type="Proteomes" id="UP000177954"/>
    </source>
</evidence>
<dbReference type="PANTHER" id="PTHR39166">
    <property type="entry name" value="BLL1166 PROTEIN"/>
    <property type="match status" value="1"/>
</dbReference>
<evidence type="ECO:0008006" key="3">
    <source>
        <dbReference type="Google" id="ProtNLM"/>
    </source>
</evidence>
<reference evidence="1 2" key="1">
    <citation type="journal article" date="2016" name="Nat. Commun.">
        <title>Thousands of microbial genomes shed light on interconnected biogeochemical processes in an aquifer system.</title>
        <authorList>
            <person name="Anantharaman K."/>
            <person name="Brown C.T."/>
            <person name="Hug L.A."/>
            <person name="Sharon I."/>
            <person name="Castelle C.J."/>
            <person name="Probst A.J."/>
            <person name="Thomas B.C."/>
            <person name="Singh A."/>
            <person name="Wilkins M.J."/>
            <person name="Karaoz U."/>
            <person name="Brodie E.L."/>
            <person name="Williams K.H."/>
            <person name="Hubbard S.S."/>
            <person name="Banfield J.F."/>
        </authorList>
    </citation>
    <scope>NUCLEOTIDE SEQUENCE [LARGE SCALE GENOMIC DNA]</scope>
</reference>
<dbReference type="EMBL" id="MHNZ01000015">
    <property type="protein sequence ID" value="OGZ56491.1"/>
    <property type="molecule type" value="Genomic_DNA"/>
</dbReference>
<comment type="caution">
    <text evidence="1">The sequence shown here is derived from an EMBL/GenBank/DDBJ whole genome shotgun (WGS) entry which is preliminary data.</text>
</comment>
<organism evidence="1 2">
    <name type="scientific">Candidatus Ryanbacteria bacterium RIFCSPLOWO2_02_FULL_47_14</name>
    <dbReference type="NCBI Taxonomy" id="1802129"/>
    <lineage>
        <taxon>Bacteria</taxon>
        <taxon>Candidatus Ryaniibacteriota</taxon>
    </lineage>
</organism>
<dbReference type="Pfam" id="PF06042">
    <property type="entry name" value="NTP_transf_6"/>
    <property type="match status" value="1"/>
</dbReference>
<gene>
    <name evidence="1" type="ORF">A3J04_02040</name>
</gene>
<sequence length="182" mass="21357">MTEQEILELIQNDSWMISIIQNARSLNLPDWMIGAGFVRNRVWDYLHGYKNKEVPTADIDLIYFDQNNIDEKADMRLSKKMKEKTGVNWEIVNQAYTHKWHNREPYKDTEDALADWVETPTCVAVSMTQGGNLKLYAPLGVDDLVNLIVRRNEKCSDFKSYKSRATSKKWKEKWPKLTILEE</sequence>
<dbReference type="Proteomes" id="UP000177954">
    <property type="component" value="Unassembled WGS sequence"/>
</dbReference>
<accession>A0A1G2H2M5</accession>
<name>A0A1G2H2M5_9BACT</name>
<proteinExistence type="predicted"/>
<protein>
    <recommendedName>
        <fullName evidence="3">Nitrate reductase</fullName>
    </recommendedName>
</protein>
<dbReference type="InterPro" id="IPR009267">
    <property type="entry name" value="NTP_transf_6"/>
</dbReference>
<evidence type="ECO:0000313" key="1">
    <source>
        <dbReference type="EMBL" id="OGZ56491.1"/>
    </source>
</evidence>